<feature type="binding site" evidence="3">
    <location>
        <position position="135"/>
    </location>
    <ligand>
        <name>a divalent metal cation</name>
        <dbReference type="ChEBI" id="CHEBI:60240"/>
    </ligand>
</feature>
<proteinExistence type="inferred from homology"/>
<feature type="binding site" evidence="3">
    <location>
        <position position="49"/>
    </location>
    <ligand>
        <name>a divalent metal cation</name>
        <dbReference type="ChEBI" id="CHEBI:60240"/>
    </ligand>
</feature>
<evidence type="ECO:0000313" key="5">
    <source>
        <dbReference type="Proteomes" id="UP000321197"/>
    </source>
</evidence>
<dbReference type="Gene3D" id="1.20.120.450">
    <property type="entry name" value="dinb family like domain"/>
    <property type="match status" value="1"/>
</dbReference>
<evidence type="ECO:0000313" key="4">
    <source>
        <dbReference type="EMBL" id="GEM83173.1"/>
    </source>
</evidence>
<dbReference type="Proteomes" id="UP000321197">
    <property type="component" value="Unassembled WGS sequence"/>
</dbReference>
<evidence type="ECO:0000256" key="1">
    <source>
        <dbReference type="ARBA" id="ARBA00008635"/>
    </source>
</evidence>
<dbReference type="PANTHER" id="PTHR37302">
    <property type="entry name" value="SLR1116 PROTEIN"/>
    <property type="match status" value="1"/>
</dbReference>
<name>A0A511R0M3_9DEIN</name>
<dbReference type="AlphaFoldDB" id="A0A511R0M3"/>
<protein>
    <submittedName>
        <fullName evidence="4">DNA damage-inducible protein DinB</fullName>
    </submittedName>
</protein>
<accession>A0A511R0M3</accession>
<keyword evidence="2 3" id="KW-0479">Metal-binding</keyword>
<sequence>MNDDLRVFYGWVRRSREILFGYCTSLPPEIYTQERPDFAFGSMRNLHAHVADCYLWWVGTVGLGKPQAPIQGSEVPDVAAMRKVFAQADAVVEEALQTFNQLDQIYEWTHPRKGWKAKVSQRWLLLHPITHEFHHKGQITALGRVLGHPAVLSPGMDTDLVNPEF</sequence>
<dbReference type="EMBL" id="BJXL01000034">
    <property type="protein sequence ID" value="GEM83173.1"/>
    <property type="molecule type" value="Genomic_DNA"/>
</dbReference>
<dbReference type="Pfam" id="PF05163">
    <property type="entry name" value="DinB"/>
    <property type="match status" value="1"/>
</dbReference>
<dbReference type="InterPro" id="IPR034660">
    <property type="entry name" value="DinB/YfiT-like"/>
</dbReference>
<evidence type="ECO:0000256" key="2">
    <source>
        <dbReference type="ARBA" id="ARBA00022723"/>
    </source>
</evidence>
<gene>
    <name evidence="4" type="ORF">MHY01S_13390</name>
</gene>
<evidence type="ECO:0000256" key="3">
    <source>
        <dbReference type="PIRSR" id="PIRSR607837-1"/>
    </source>
</evidence>
<dbReference type="InterPro" id="IPR007837">
    <property type="entry name" value="DinB"/>
</dbReference>
<dbReference type="GO" id="GO:0046872">
    <property type="term" value="F:metal ion binding"/>
    <property type="evidence" value="ECO:0007669"/>
    <property type="project" value="UniProtKB-KW"/>
</dbReference>
<feature type="binding site" evidence="3">
    <location>
        <position position="131"/>
    </location>
    <ligand>
        <name>a divalent metal cation</name>
        <dbReference type="ChEBI" id="CHEBI:60240"/>
    </ligand>
</feature>
<organism evidence="4 5">
    <name type="scientific">Meiothermus hypogaeus NBRC 106114</name>
    <dbReference type="NCBI Taxonomy" id="1227553"/>
    <lineage>
        <taxon>Bacteria</taxon>
        <taxon>Thermotogati</taxon>
        <taxon>Deinococcota</taxon>
        <taxon>Deinococci</taxon>
        <taxon>Thermales</taxon>
        <taxon>Thermaceae</taxon>
        <taxon>Meiothermus</taxon>
    </lineage>
</organism>
<dbReference type="RefSeq" id="WP_119341422.1">
    <property type="nucleotide sequence ID" value="NZ_BJXL01000034.1"/>
</dbReference>
<dbReference type="PANTHER" id="PTHR37302:SF3">
    <property type="entry name" value="DAMAGE-INDUCIBLE PROTEIN DINB"/>
    <property type="match status" value="1"/>
</dbReference>
<comment type="caution">
    <text evidence="4">The sequence shown here is derived from an EMBL/GenBank/DDBJ whole genome shotgun (WGS) entry which is preliminary data.</text>
</comment>
<dbReference type="SUPFAM" id="SSF109854">
    <property type="entry name" value="DinB/YfiT-like putative metalloenzymes"/>
    <property type="match status" value="1"/>
</dbReference>
<reference evidence="4 5" key="1">
    <citation type="submission" date="2019-07" db="EMBL/GenBank/DDBJ databases">
        <title>Whole genome shotgun sequence of Meiothermus hypogaeus NBRC 106114.</title>
        <authorList>
            <person name="Hosoyama A."/>
            <person name="Uohara A."/>
            <person name="Ohji S."/>
            <person name="Ichikawa N."/>
        </authorList>
    </citation>
    <scope>NUCLEOTIDE SEQUENCE [LARGE SCALE GENOMIC DNA]</scope>
    <source>
        <strain evidence="4 5">NBRC 106114</strain>
    </source>
</reference>
<dbReference type="OrthoDB" id="118635at2"/>
<comment type="similarity">
    <text evidence="1">Belongs to the DinB family.</text>
</comment>